<evidence type="ECO:0000313" key="1">
    <source>
        <dbReference type="EMBL" id="KAH9779165.1"/>
    </source>
</evidence>
<comment type="caution">
    <text evidence="1">The sequence shown here is derived from an EMBL/GenBank/DDBJ whole genome shotgun (WGS) entry which is preliminary data.</text>
</comment>
<keyword evidence="2" id="KW-1185">Reference proteome</keyword>
<dbReference type="EMBL" id="CM039172">
    <property type="protein sequence ID" value="KAH9779165.1"/>
    <property type="molecule type" value="Genomic_DNA"/>
</dbReference>
<reference evidence="2" key="1">
    <citation type="journal article" date="2023" name="Hortic. Res.">
        <title>A chromosome-level phased genome enabling allele-level studies in sweet orange: a case study on citrus Huanglongbing tolerance.</title>
        <authorList>
            <person name="Wu B."/>
            <person name="Yu Q."/>
            <person name="Deng Z."/>
            <person name="Duan Y."/>
            <person name="Luo F."/>
            <person name="Gmitter F. Jr."/>
        </authorList>
    </citation>
    <scope>NUCLEOTIDE SEQUENCE [LARGE SCALE GENOMIC DNA]</scope>
    <source>
        <strain evidence="2">cv. Valencia</strain>
    </source>
</reference>
<protein>
    <submittedName>
        <fullName evidence="1">Cytochrome P450 71A25</fullName>
    </submittedName>
</protein>
<proteinExistence type="predicted"/>
<organism evidence="1 2">
    <name type="scientific">Citrus sinensis</name>
    <name type="common">Sweet orange</name>
    <name type="synonym">Citrus aurantium var. sinensis</name>
    <dbReference type="NCBI Taxonomy" id="2711"/>
    <lineage>
        <taxon>Eukaryota</taxon>
        <taxon>Viridiplantae</taxon>
        <taxon>Streptophyta</taxon>
        <taxon>Embryophyta</taxon>
        <taxon>Tracheophyta</taxon>
        <taxon>Spermatophyta</taxon>
        <taxon>Magnoliopsida</taxon>
        <taxon>eudicotyledons</taxon>
        <taxon>Gunneridae</taxon>
        <taxon>Pentapetalae</taxon>
        <taxon>rosids</taxon>
        <taxon>malvids</taxon>
        <taxon>Sapindales</taxon>
        <taxon>Rutaceae</taxon>
        <taxon>Aurantioideae</taxon>
        <taxon>Citrus</taxon>
    </lineage>
</organism>
<accession>A0ACB8M179</accession>
<gene>
    <name evidence="1" type="ORF">KPL71_007622</name>
</gene>
<dbReference type="Proteomes" id="UP000829398">
    <property type="component" value="Chromosome 3"/>
</dbReference>
<name>A0ACB8M179_CITSI</name>
<evidence type="ECO:0000313" key="2">
    <source>
        <dbReference type="Proteomes" id="UP000829398"/>
    </source>
</evidence>
<sequence length="654" mass="73674">MLVSLLLLLLLLLSPFLFLRLKLSRNKSKLNLPPSPPGLPIIGNLHQLGSLPHRSLKDLSSKYGPLMFMHLGHSPTLVVSSAEITRDIIKNHDIVFSNRPKTTAGDVLLYGSKDIGFSSYGEYWREARKTCVLGLLSNKKVQSLHYVKEEEVAIMINKIRSSCLSRGSVNLAEMLQTVTNNIVSRSVLGRRVEEESTAGGKSNKFGELSKRLLIQLGSISFRDLFPSFGWLDVVTGHIGRLKATTREFDALFDQVIEEHRISATSHEDNDQSDKKDLVYALLKLQKDGKLGIELTPDNLKALLLDMFTGGTQTTATTVEWVMAELAKNPKLLKKAQEEVRRVVKNKSSINMDDVDQMHYLKCVMKESLRLHPAGTISFPRETSTSVNLGGYDIPAKTIVYMNVWAIQRDPKVWDRAEEFLPERFINSTIDFNGQHFDFIPFGTGRRFCPGMLFGKVAAEYLLANLLYWFDWKLPGGAASVCYKVVAIKSKYPLKINNFQSLSCIKATDVPIRYITEEKTAPNRFITSSNYAGAASGSMQQIKNPNYVTWRSQDQVLLRRLLSSVSEGILSLLLPCNTFFDVWRNLENKFGVQSEAGFFNLDMRYIATFITGSKLDYDDAYALLPTHETRLEQSRSEKQMFNVNIANFPTIAILA</sequence>